<evidence type="ECO:0000313" key="6">
    <source>
        <dbReference type="Proteomes" id="UP000283786"/>
    </source>
</evidence>
<evidence type="ECO:0000259" key="4">
    <source>
        <dbReference type="Pfam" id="PF04586"/>
    </source>
</evidence>
<organism evidence="5 6">
    <name type="scientific">Pseudooceanicola algae</name>
    <dbReference type="NCBI Taxonomy" id="1537215"/>
    <lineage>
        <taxon>Bacteria</taxon>
        <taxon>Pseudomonadati</taxon>
        <taxon>Pseudomonadota</taxon>
        <taxon>Alphaproteobacteria</taxon>
        <taxon>Rhodobacterales</taxon>
        <taxon>Paracoccaceae</taxon>
        <taxon>Pseudooceanicola</taxon>
    </lineage>
</organism>
<evidence type="ECO:0000313" key="5">
    <source>
        <dbReference type="EMBL" id="QPM89374.1"/>
    </source>
</evidence>
<dbReference type="KEGG" id="palw:PSAL_005900"/>
<feature type="domain" description="Prohead serine protease" evidence="4">
    <location>
        <begin position="20"/>
        <end position="177"/>
    </location>
</feature>
<protein>
    <recommendedName>
        <fullName evidence="4">Prohead serine protease domain-containing protein</fullName>
    </recommendedName>
</protein>
<gene>
    <name evidence="5" type="ORF">PSAL_005900</name>
</gene>
<keyword evidence="2" id="KW-0645">Protease</keyword>
<dbReference type="AlphaFoldDB" id="A0A418SDM5"/>
<dbReference type="GO" id="GO:0008233">
    <property type="term" value="F:peptidase activity"/>
    <property type="evidence" value="ECO:0007669"/>
    <property type="project" value="UniProtKB-KW"/>
</dbReference>
<evidence type="ECO:0000256" key="3">
    <source>
        <dbReference type="ARBA" id="ARBA00022801"/>
    </source>
</evidence>
<dbReference type="OrthoDB" id="64791at2"/>
<keyword evidence="1" id="KW-1188">Viral release from host cell</keyword>
<dbReference type="NCBIfam" id="TIGR01543">
    <property type="entry name" value="proheadase_HK97"/>
    <property type="match status" value="1"/>
</dbReference>
<evidence type="ECO:0000256" key="1">
    <source>
        <dbReference type="ARBA" id="ARBA00022612"/>
    </source>
</evidence>
<dbReference type="InterPro" id="IPR054613">
    <property type="entry name" value="Peptidase_S78_dom"/>
</dbReference>
<dbReference type="Proteomes" id="UP000283786">
    <property type="component" value="Chromosome"/>
</dbReference>
<name>A0A418SDM5_9RHOB</name>
<dbReference type="Pfam" id="PF04586">
    <property type="entry name" value="Peptidase_S78"/>
    <property type="match status" value="1"/>
</dbReference>
<keyword evidence="3" id="KW-0378">Hydrolase</keyword>
<dbReference type="InterPro" id="IPR006433">
    <property type="entry name" value="Prohead_protease"/>
</dbReference>
<reference evidence="5 6" key="1">
    <citation type="submission" date="2020-08" db="EMBL/GenBank/DDBJ databases">
        <title>Genome sequence of Rhodobacteraceae bacterium Lw-13e.</title>
        <authorList>
            <person name="Poehlein A."/>
            <person name="Wolter L."/>
            <person name="Daniel R."/>
            <person name="Brinkhoff T."/>
        </authorList>
    </citation>
    <scope>NUCLEOTIDE SEQUENCE [LARGE SCALE GENOMIC DNA]</scope>
    <source>
        <strain evidence="5 6">Lw-13e</strain>
    </source>
</reference>
<dbReference type="EMBL" id="CP060436">
    <property type="protein sequence ID" value="QPM89374.1"/>
    <property type="molecule type" value="Genomic_DNA"/>
</dbReference>
<keyword evidence="6" id="KW-1185">Reference proteome</keyword>
<proteinExistence type="predicted"/>
<accession>A0A418SDM5</accession>
<sequence>MPDDLINCGAPERRFYASPEIELRADDGDDAPQVLVGYAAMFNELSEDLGGFREQIAPGAFAKSLGGDVRALFNHDPNLVLGRTKSKTLSISEDQRGLRVEITLPNTSAARDLLENMRVGNVDQMSFGFRTIADEWNEVDGKLVRTLLEVRLLDVSPVTFPAYPQTEIAKRSMAEWNKVRAPDAPDYANELRLLDLLGS</sequence>
<evidence type="ECO:0000256" key="2">
    <source>
        <dbReference type="ARBA" id="ARBA00022670"/>
    </source>
</evidence>
<dbReference type="RefSeq" id="WP_119840325.1">
    <property type="nucleotide sequence ID" value="NZ_CP060436.1"/>
</dbReference>
<dbReference type="GO" id="GO:0006508">
    <property type="term" value="P:proteolysis"/>
    <property type="evidence" value="ECO:0007669"/>
    <property type="project" value="UniProtKB-KW"/>
</dbReference>